<reference evidence="3" key="1">
    <citation type="submission" date="2022-11" db="UniProtKB">
        <authorList>
            <consortium name="WormBaseParasite"/>
        </authorList>
    </citation>
    <scope>IDENTIFICATION</scope>
</reference>
<proteinExistence type="predicted"/>
<dbReference type="CDD" id="cd18369">
    <property type="entry name" value="BTB_POZ_KCTD10-like_BACURD"/>
    <property type="match status" value="1"/>
</dbReference>
<accession>A0A914ULV6</accession>
<dbReference type="InterPro" id="IPR003131">
    <property type="entry name" value="T1-type_BTB"/>
</dbReference>
<protein>
    <submittedName>
        <fullName evidence="3">BTB domain-containing protein</fullName>
    </submittedName>
</protein>
<dbReference type="InterPro" id="IPR045068">
    <property type="entry name" value="BACURD1-3"/>
</dbReference>
<dbReference type="FunFam" id="3.30.710.10:FF:000046">
    <property type="entry name" value="BTB/POZ domain-containing protein KCTD7 isoform X1"/>
    <property type="match status" value="1"/>
</dbReference>
<dbReference type="Gene3D" id="3.30.710.10">
    <property type="entry name" value="Potassium Channel Kv1.1, Chain A"/>
    <property type="match status" value="1"/>
</dbReference>
<organism evidence="2 3">
    <name type="scientific">Plectus sambesii</name>
    <dbReference type="NCBI Taxonomy" id="2011161"/>
    <lineage>
        <taxon>Eukaryota</taxon>
        <taxon>Metazoa</taxon>
        <taxon>Ecdysozoa</taxon>
        <taxon>Nematoda</taxon>
        <taxon>Chromadorea</taxon>
        <taxon>Plectida</taxon>
        <taxon>Plectina</taxon>
        <taxon>Plectoidea</taxon>
        <taxon>Plectidae</taxon>
        <taxon>Plectus</taxon>
    </lineage>
</organism>
<keyword evidence="2" id="KW-1185">Reference proteome</keyword>
<dbReference type="WBParaSite" id="PSAMB.scaffold11024size3658.g33811.t1">
    <property type="protein sequence ID" value="PSAMB.scaffold11024size3658.g33811.t1"/>
    <property type="gene ID" value="PSAMB.scaffold11024size3658.g33811"/>
</dbReference>
<dbReference type="Pfam" id="PF02214">
    <property type="entry name" value="BTB_2"/>
    <property type="match status" value="1"/>
</dbReference>
<feature type="domain" description="BTB" evidence="1">
    <location>
        <begin position="43"/>
        <end position="111"/>
    </location>
</feature>
<name>A0A914ULV6_9BILA</name>
<sequence length="244" mass="27635">MSDQTSVVPTNRSWEIEVRRVGEQTMGHTQPQRLTSISGPGSQYVKINVGGSLHYTTISTLTKHDSMLRAMFSGRMEVLTDHEGWVLIDRGGKHFPAILNFLRDGTIALPDCRQEVCEILAESKYYCIQGLADLCQAWVDAAKKDDVEPVGVCRVPIIATKKEADRLINSTCRPVVKLLLNRHNNKYSYTHQSDDNLLKNLELFDRLVMRFNERVLFVKDVGAENAEVCQWTFYGQGQKKAEVC</sequence>
<evidence type="ECO:0000259" key="1">
    <source>
        <dbReference type="PROSITE" id="PS50097"/>
    </source>
</evidence>
<dbReference type="Proteomes" id="UP000887566">
    <property type="component" value="Unplaced"/>
</dbReference>
<evidence type="ECO:0000313" key="3">
    <source>
        <dbReference type="WBParaSite" id="PSAMB.scaffold11024size3658.g33811.t1"/>
    </source>
</evidence>
<dbReference type="SMART" id="SM00225">
    <property type="entry name" value="BTB"/>
    <property type="match status" value="1"/>
</dbReference>
<dbReference type="GO" id="GO:0051260">
    <property type="term" value="P:protein homooligomerization"/>
    <property type="evidence" value="ECO:0007669"/>
    <property type="project" value="InterPro"/>
</dbReference>
<dbReference type="InterPro" id="IPR011333">
    <property type="entry name" value="SKP1/BTB/POZ_sf"/>
</dbReference>
<dbReference type="AlphaFoldDB" id="A0A914ULV6"/>
<dbReference type="PANTHER" id="PTHR11145">
    <property type="entry name" value="BTB/POZ DOMAIN-CONTAINING ADAPTER FOR CUL3-MEDIATED RHOA DEGRADATION PROTEIN FAMILY MEMBER"/>
    <property type="match status" value="1"/>
</dbReference>
<dbReference type="PANTHER" id="PTHR11145:SF8">
    <property type="entry name" value="RE57120P"/>
    <property type="match status" value="1"/>
</dbReference>
<dbReference type="SUPFAM" id="SSF54695">
    <property type="entry name" value="POZ domain"/>
    <property type="match status" value="1"/>
</dbReference>
<dbReference type="InterPro" id="IPR000210">
    <property type="entry name" value="BTB/POZ_dom"/>
</dbReference>
<evidence type="ECO:0000313" key="2">
    <source>
        <dbReference type="Proteomes" id="UP000887566"/>
    </source>
</evidence>
<dbReference type="PROSITE" id="PS50097">
    <property type="entry name" value="BTB"/>
    <property type="match status" value="1"/>
</dbReference>